<comment type="subcellular location">
    <subcellularLocation>
        <location evidence="1">Cell membrane</location>
        <topology evidence="1">Multi-pass membrane protein</topology>
    </subcellularLocation>
</comment>
<dbReference type="AlphaFoldDB" id="A0A4Q2JPQ6"/>
<comment type="caution">
    <text evidence="8">The sequence shown here is derived from an EMBL/GenBank/DDBJ whole genome shotgun (WGS) entry which is preliminary data.</text>
</comment>
<dbReference type="InterPro" id="IPR018076">
    <property type="entry name" value="T2SS_GspF_dom"/>
</dbReference>
<evidence type="ECO:0000256" key="5">
    <source>
        <dbReference type="ARBA" id="ARBA00023136"/>
    </source>
</evidence>
<feature type="transmembrane region" description="Helical" evidence="6">
    <location>
        <begin position="256"/>
        <end position="284"/>
    </location>
</feature>
<feature type="transmembrane region" description="Helical" evidence="6">
    <location>
        <begin position="6"/>
        <end position="24"/>
    </location>
</feature>
<keyword evidence="9" id="KW-1185">Reference proteome</keyword>
<evidence type="ECO:0000313" key="9">
    <source>
        <dbReference type="Proteomes" id="UP000292881"/>
    </source>
</evidence>
<reference evidence="8 9" key="1">
    <citation type="submission" date="2019-01" db="EMBL/GenBank/DDBJ databases">
        <authorList>
            <person name="Li J."/>
        </authorList>
    </citation>
    <scope>NUCLEOTIDE SEQUENCE [LARGE SCALE GENOMIC DNA]</scope>
    <source>
        <strain evidence="8 9">CGMCC 4.7180</strain>
    </source>
</reference>
<accession>A0A4Q2JPQ6</accession>
<dbReference type="Pfam" id="PF00482">
    <property type="entry name" value="T2SSF"/>
    <property type="match status" value="1"/>
</dbReference>
<protein>
    <submittedName>
        <fullName evidence="8">Type II secretion system F family protein</fullName>
    </submittedName>
</protein>
<dbReference type="OrthoDB" id="9810662at2"/>
<proteinExistence type="predicted"/>
<gene>
    <name evidence="8" type="ORF">ESO86_02955</name>
</gene>
<keyword evidence="5 6" id="KW-0472">Membrane</keyword>
<evidence type="ECO:0000256" key="6">
    <source>
        <dbReference type="SAM" id="Phobius"/>
    </source>
</evidence>
<evidence type="ECO:0000256" key="3">
    <source>
        <dbReference type="ARBA" id="ARBA00022692"/>
    </source>
</evidence>
<evidence type="ECO:0000313" key="8">
    <source>
        <dbReference type="EMBL" id="RXZ50255.1"/>
    </source>
</evidence>
<dbReference type="PANTHER" id="PTHR35007">
    <property type="entry name" value="INTEGRAL MEMBRANE PROTEIN-RELATED"/>
    <property type="match status" value="1"/>
</dbReference>
<evidence type="ECO:0000256" key="1">
    <source>
        <dbReference type="ARBA" id="ARBA00004651"/>
    </source>
</evidence>
<dbReference type="EMBL" id="SDPL01000024">
    <property type="protein sequence ID" value="RXZ50255.1"/>
    <property type="molecule type" value="Genomic_DNA"/>
</dbReference>
<keyword evidence="2" id="KW-1003">Cell membrane</keyword>
<keyword evidence="4 6" id="KW-1133">Transmembrane helix</keyword>
<feature type="transmembrane region" description="Helical" evidence="6">
    <location>
        <begin position="109"/>
        <end position="129"/>
    </location>
</feature>
<dbReference type="RefSeq" id="WP_129233404.1">
    <property type="nucleotide sequence ID" value="NZ_SDPL01000024.1"/>
</dbReference>
<dbReference type="Proteomes" id="UP000292881">
    <property type="component" value="Unassembled WGS sequence"/>
</dbReference>
<keyword evidence="3 6" id="KW-0812">Transmembrane</keyword>
<feature type="transmembrane region" description="Helical" evidence="6">
    <location>
        <begin position="84"/>
        <end position="103"/>
    </location>
</feature>
<organism evidence="8 9">
    <name type="scientific">Agromyces binzhouensis</name>
    <dbReference type="NCBI Taxonomy" id="1817495"/>
    <lineage>
        <taxon>Bacteria</taxon>
        <taxon>Bacillati</taxon>
        <taxon>Actinomycetota</taxon>
        <taxon>Actinomycetes</taxon>
        <taxon>Micrococcales</taxon>
        <taxon>Microbacteriaceae</taxon>
        <taxon>Agromyces</taxon>
    </lineage>
</organism>
<dbReference type="GO" id="GO:0005886">
    <property type="term" value="C:plasma membrane"/>
    <property type="evidence" value="ECO:0007669"/>
    <property type="project" value="UniProtKB-SubCell"/>
</dbReference>
<dbReference type="PANTHER" id="PTHR35007:SF2">
    <property type="entry name" value="PILUS ASSEMBLE PROTEIN"/>
    <property type="match status" value="1"/>
</dbReference>
<sequence>MNAIGLAAALTVGISIGLVAWFLIGAGRARTAETGVEESAATAVQRTSFSESLVKAAPKGYIGWLERQITFAARPAGWSVTRIFVWKTILVCTVFLLGWLFIASDPAPIRVILVISALVLGFFLPDVLINSRAHDRQTAIQRALPDTLDQMTIAVEAGLGFDAAMAKAGRNGRGPMAEELIRTLQDMSIGRTRRDAYAALEQRTNSEDLRRFVRAVQQADAYGVAIADVLRVQAGEMRVKRRQRAEEQAMKIPVKIVFPLVFCILPVLFIVILTPAVIGMMAAFG</sequence>
<name>A0A4Q2JPQ6_9MICO</name>
<feature type="domain" description="Type II secretion system protein GspF" evidence="7">
    <location>
        <begin position="148"/>
        <end position="273"/>
    </location>
</feature>
<evidence type="ECO:0000256" key="4">
    <source>
        <dbReference type="ARBA" id="ARBA00022989"/>
    </source>
</evidence>
<evidence type="ECO:0000256" key="2">
    <source>
        <dbReference type="ARBA" id="ARBA00022475"/>
    </source>
</evidence>
<evidence type="ECO:0000259" key="7">
    <source>
        <dbReference type="Pfam" id="PF00482"/>
    </source>
</evidence>